<keyword evidence="1" id="KW-1133">Transmembrane helix</keyword>
<dbReference type="SMART" id="SM00740">
    <property type="entry name" value="PASTA"/>
    <property type="match status" value="3"/>
</dbReference>
<feature type="domain" description="PASTA" evidence="2">
    <location>
        <begin position="206"/>
        <end position="275"/>
    </location>
</feature>
<keyword evidence="1" id="KW-0472">Membrane</keyword>
<dbReference type="InterPro" id="IPR005543">
    <property type="entry name" value="PASTA_dom"/>
</dbReference>
<feature type="domain" description="PASTA" evidence="2">
    <location>
        <begin position="131"/>
        <end position="203"/>
    </location>
</feature>
<gene>
    <name evidence="3" type="ordered locus">Spiaf_1092</name>
</gene>
<dbReference type="eggNOG" id="COG2815">
    <property type="taxonomic scope" value="Bacteria"/>
</dbReference>
<protein>
    <recommendedName>
        <fullName evidence="2">PASTA domain-containing protein</fullName>
    </recommendedName>
</protein>
<dbReference type="PROSITE" id="PS51178">
    <property type="entry name" value="PASTA"/>
    <property type="match status" value="3"/>
</dbReference>
<dbReference type="CDD" id="cd06577">
    <property type="entry name" value="PASTA_pknB"/>
    <property type="match status" value="3"/>
</dbReference>
<evidence type="ECO:0000259" key="2">
    <source>
        <dbReference type="PROSITE" id="PS51178"/>
    </source>
</evidence>
<dbReference type="AlphaFoldDB" id="H9UI36"/>
<sequence length="357" mass="39294">MKRIMRSLFDSSKEAISNSRKMFPSKNDPPEGRIFKTIVLTALATITVMVVVGLATFLISLEGDVQTLVPNVTGEPLVEALIELQEKELRPMIQLRYSSDPATKGHILEQSPAAGNLVRAGRSIQLTVSQGAVVDTVTDFIGQELDEVRAYLRTISATYEPLMRVGSISYVFSDQEPGVVLEQSPEPGTPLESFTDLDIIVSRGPDISRIPMPRYIGMDYQQALDNVISQGRVFEFEFANVEPTAERPVGTVVSQRPAPGEEAPERGRVTLGIVPAVDTEDGEDPDEIFDIFYRRLPEYPVRVELTLQRISLDGSVETLVDAQHAGGIFAVPYRAEPGDTLVLSRLGTEIVRQVIQP</sequence>
<feature type="domain" description="PASTA" evidence="2">
    <location>
        <begin position="63"/>
        <end position="130"/>
    </location>
</feature>
<evidence type="ECO:0000313" key="4">
    <source>
        <dbReference type="Proteomes" id="UP000007383"/>
    </source>
</evidence>
<evidence type="ECO:0000256" key="1">
    <source>
        <dbReference type="SAM" id="Phobius"/>
    </source>
</evidence>
<dbReference type="Gene3D" id="3.30.10.20">
    <property type="match status" value="3"/>
</dbReference>
<accession>H9UI36</accession>
<reference evidence="4" key="1">
    <citation type="journal article" date="2013" name="Stand. Genomic Sci.">
        <title>Complete genome sequence of the halophilic bacterium Spirochaeta africana type strain (Z-7692(T)) from the alkaline Lake Magadi in the East African Rift.</title>
        <authorList>
            <person name="Liolos K."/>
            <person name="Abt B."/>
            <person name="Scheuner C."/>
            <person name="Teshima H."/>
            <person name="Held B."/>
            <person name="Lapidus A."/>
            <person name="Nolan M."/>
            <person name="Lucas S."/>
            <person name="Deshpande S."/>
            <person name="Cheng J.F."/>
            <person name="Tapia R."/>
            <person name="Goodwin L.A."/>
            <person name="Pitluck S."/>
            <person name="Pagani I."/>
            <person name="Ivanova N."/>
            <person name="Mavromatis K."/>
            <person name="Mikhailova N."/>
            <person name="Huntemann M."/>
            <person name="Pati A."/>
            <person name="Chen A."/>
            <person name="Palaniappan K."/>
            <person name="Land M."/>
            <person name="Rohde M."/>
            <person name="Tindall B.J."/>
            <person name="Detter J.C."/>
            <person name="Goker M."/>
            <person name="Bristow J."/>
            <person name="Eisen J.A."/>
            <person name="Markowitz V."/>
            <person name="Hugenholtz P."/>
            <person name="Woyke T."/>
            <person name="Klenk H.P."/>
            <person name="Kyrpides N.C."/>
        </authorList>
    </citation>
    <scope>NUCLEOTIDE SEQUENCE</scope>
    <source>
        <strain evidence="4">ATCC 700263 / DSM 8902 / Z-7692</strain>
    </source>
</reference>
<dbReference type="EMBL" id="CP003282">
    <property type="protein sequence ID" value="AFG37179.1"/>
    <property type="molecule type" value="Genomic_DNA"/>
</dbReference>
<name>H9UI36_SPIAZ</name>
<dbReference type="RefSeq" id="WP_014455171.1">
    <property type="nucleotide sequence ID" value="NC_017098.1"/>
</dbReference>
<dbReference type="STRING" id="889378.Spiaf_1092"/>
<keyword evidence="1" id="KW-0812">Transmembrane</keyword>
<organism evidence="3 4">
    <name type="scientific">Spirochaeta africana (strain ATCC 700263 / DSM 8902 / Z-7692)</name>
    <dbReference type="NCBI Taxonomy" id="889378"/>
    <lineage>
        <taxon>Bacteria</taxon>
        <taxon>Pseudomonadati</taxon>
        <taxon>Spirochaetota</taxon>
        <taxon>Spirochaetia</taxon>
        <taxon>Spirochaetales</taxon>
        <taxon>Spirochaetaceae</taxon>
        <taxon>Spirochaeta</taxon>
    </lineage>
</organism>
<dbReference type="Pfam" id="PF03793">
    <property type="entry name" value="PASTA"/>
    <property type="match status" value="3"/>
</dbReference>
<feature type="transmembrane region" description="Helical" evidence="1">
    <location>
        <begin position="38"/>
        <end position="61"/>
    </location>
</feature>
<dbReference type="OrthoDB" id="367225at2"/>
<evidence type="ECO:0000313" key="3">
    <source>
        <dbReference type="EMBL" id="AFG37179.1"/>
    </source>
</evidence>
<dbReference type="PATRIC" id="fig|889378.3.peg.1093"/>
<proteinExistence type="predicted"/>
<dbReference type="KEGG" id="sfc:Spiaf_1092"/>
<dbReference type="HOGENOM" id="CLU_066816_0_0_12"/>
<dbReference type="Proteomes" id="UP000007383">
    <property type="component" value="Chromosome"/>
</dbReference>
<keyword evidence="4" id="KW-1185">Reference proteome</keyword>